<accession>A0A2I0JIG5</accession>
<keyword evidence="2" id="KW-1185">Reference proteome</keyword>
<name>A0A2I0JIG5_PUNGR</name>
<proteinExistence type="predicted"/>
<sequence>MGKRSTGRSGSGIGGSCLRAPLTTVGKELESREADAARERKWGLKRKRRDRRRLLPLLLFFLSQSPAATFRVCGLESGQWLENLSLLLARDMKGGQKPSRDVYKA</sequence>
<reference evidence="1 2" key="1">
    <citation type="submission" date="2017-11" db="EMBL/GenBank/DDBJ databases">
        <title>De-novo sequencing of pomegranate (Punica granatum L.) genome.</title>
        <authorList>
            <person name="Akparov Z."/>
            <person name="Amiraslanov A."/>
            <person name="Hajiyeva S."/>
            <person name="Abbasov M."/>
            <person name="Kaur K."/>
            <person name="Hamwieh A."/>
            <person name="Solovyev V."/>
            <person name="Salamov A."/>
            <person name="Braich B."/>
            <person name="Kosarev P."/>
            <person name="Mahmoud A."/>
            <person name="Hajiyev E."/>
            <person name="Babayeva S."/>
            <person name="Izzatullayeva V."/>
            <person name="Mammadov A."/>
            <person name="Mammadov A."/>
            <person name="Sharifova S."/>
            <person name="Ojaghi J."/>
            <person name="Eynullazada K."/>
            <person name="Bayramov B."/>
            <person name="Abdulazimova A."/>
            <person name="Shahmuradov I."/>
        </authorList>
    </citation>
    <scope>NUCLEOTIDE SEQUENCE [LARGE SCALE GENOMIC DNA]</scope>
    <source>
        <strain evidence="2">cv. AG2017</strain>
        <tissue evidence="1">Leaf</tissue>
    </source>
</reference>
<dbReference type="AlphaFoldDB" id="A0A2I0JIG5"/>
<evidence type="ECO:0000313" key="2">
    <source>
        <dbReference type="Proteomes" id="UP000233551"/>
    </source>
</evidence>
<evidence type="ECO:0000313" key="1">
    <source>
        <dbReference type="EMBL" id="PKI56059.1"/>
    </source>
</evidence>
<dbReference type="EMBL" id="PGOL01001634">
    <property type="protein sequence ID" value="PKI56059.1"/>
    <property type="molecule type" value="Genomic_DNA"/>
</dbReference>
<gene>
    <name evidence="1" type="ORF">CRG98_023528</name>
</gene>
<protein>
    <submittedName>
        <fullName evidence="1">Uncharacterized protein</fullName>
    </submittedName>
</protein>
<comment type="caution">
    <text evidence="1">The sequence shown here is derived from an EMBL/GenBank/DDBJ whole genome shotgun (WGS) entry which is preliminary data.</text>
</comment>
<organism evidence="1 2">
    <name type="scientific">Punica granatum</name>
    <name type="common">Pomegranate</name>
    <dbReference type="NCBI Taxonomy" id="22663"/>
    <lineage>
        <taxon>Eukaryota</taxon>
        <taxon>Viridiplantae</taxon>
        <taxon>Streptophyta</taxon>
        <taxon>Embryophyta</taxon>
        <taxon>Tracheophyta</taxon>
        <taxon>Spermatophyta</taxon>
        <taxon>Magnoliopsida</taxon>
        <taxon>eudicotyledons</taxon>
        <taxon>Gunneridae</taxon>
        <taxon>Pentapetalae</taxon>
        <taxon>rosids</taxon>
        <taxon>malvids</taxon>
        <taxon>Myrtales</taxon>
        <taxon>Lythraceae</taxon>
        <taxon>Punica</taxon>
    </lineage>
</organism>
<dbReference type="Proteomes" id="UP000233551">
    <property type="component" value="Unassembled WGS sequence"/>
</dbReference>